<keyword evidence="3" id="KW-0274">FAD</keyword>
<keyword evidence="5" id="KW-0732">Signal</keyword>
<dbReference type="PANTHER" id="PTHR42973">
    <property type="entry name" value="BINDING OXIDOREDUCTASE, PUTATIVE (AFU_ORTHOLOGUE AFUA_1G17690)-RELATED"/>
    <property type="match status" value="1"/>
</dbReference>
<dbReference type="PANTHER" id="PTHR42973:SF34">
    <property type="entry name" value="FAD BINDING DOMAIN PROTEIN (AFU_ORTHOLOGUE AFUA_3G02770)"/>
    <property type="match status" value="1"/>
</dbReference>
<dbReference type="InterPro" id="IPR050416">
    <property type="entry name" value="FAD-linked_Oxidoreductase"/>
</dbReference>
<proteinExistence type="inferred from homology"/>
<dbReference type="InterPro" id="IPR006094">
    <property type="entry name" value="Oxid_FAD_bind_N"/>
</dbReference>
<evidence type="ECO:0000256" key="4">
    <source>
        <dbReference type="ARBA" id="ARBA00023002"/>
    </source>
</evidence>
<feature type="chain" id="PRO_5046853912" description="FAD-binding PCMH-type domain-containing protein" evidence="5">
    <location>
        <begin position="20"/>
        <end position="537"/>
    </location>
</feature>
<dbReference type="Pfam" id="PF01565">
    <property type="entry name" value="FAD_binding_4"/>
    <property type="match status" value="1"/>
</dbReference>
<dbReference type="Proteomes" id="UP001521785">
    <property type="component" value="Unassembled WGS sequence"/>
</dbReference>
<name>A0ABR3QYD9_9PLEO</name>
<feature type="domain" description="FAD-binding PCMH-type" evidence="6">
    <location>
        <begin position="99"/>
        <end position="270"/>
    </location>
</feature>
<keyword evidence="2" id="KW-0285">Flavoprotein</keyword>
<gene>
    <name evidence="7" type="ORF">SLS60_008753</name>
</gene>
<dbReference type="InterPro" id="IPR016166">
    <property type="entry name" value="FAD-bd_PCMH"/>
</dbReference>
<evidence type="ECO:0000313" key="8">
    <source>
        <dbReference type="Proteomes" id="UP001521785"/>
    </source>
</evidence>
<dbReference type="Gene3D" id="3.30.43.10">
    <property type="entry name" value="Uridine Diphospho-n-acetylenolpyruvylglucosamine Reductase, domain 2"/>
    <property type="match status" value="1"/>
</dbReference>
<comment type="caution">
    <text evidence="7">The sequence shown here is derived from an EMBL/GenBank/DDBJ whole genome shotgun (WGS) entry which is preliminary data.</text>
</comment>
<dbReference type="InterPro" id="IPR016169">
    <property type="entry name" value="FAD-bd_PCMH_sub2"/>
</dbReference>
<evidence type="ECO:0000259" key="6">
    <source>
        <dbReference type="PROSITE" id="PS51387"/>
    </source>
</evidence>
<evidence type="ECO:0000256" key="5">
    <source>
        <dbReference type="SAM" id="SignalP"/>
    </source>
</evidence>
<dbReference type="PROSITE" id="PS51387">
    <property type="entry name" value="FAD_PCMH"/>
    <property type="match status" value="1"/>
</dbReference>
<evidence type="ECO:0000256" key="2">
    <source>
        <dbReference type="ARBA" id="ARBA00022630"/>
    </source>
</evidence>
<protein>
    <recommendedName>
        <fullName evidence="6">FAD-binding PCMH-type domain-containing protein</fullName>
    </recommendedName>
</protein>
<comment type="similarity">
    <text evidence="1">Belongs to the oxygen-dependent FAD-linked oxidoreductase family.</text>
</comment>
<dbReference type="Gene3D" id="3.30.465.10">
    <property type="match status" value="1"/>
</dbReference>
<sequence length="537" mass="58207">MRAIPWVAAMLIVEIVTLSHPSTSNAFAPPDFDVAKALLDNGVDVSTIPALLDYALATGTNACKTACTSLRDLFGSKILTQNTSAYDAFTGSYWSQQQTSVDPYCIFTPTAAQDVSILVLIARLTQCPFAVKSGGHAAFAGASSIDDGITVSFESMKKIELSEDKRIASIEPGNTWFDVYHALEPDNLAVIGGRVAAIGVGGLTLGGGISFYSSQYGFACDNVASFEVVTAAGAIITASPTSHADLYWSLRGGGNNFGIVTRFNLQMIPQGLMWGGSRLHTEAQSPAVIDAFYNLGVSSPNDIAAAQILSFVYVQNTKLASADLQYAKPIANASIFSEYLAIPTTSDTTSVRTLANLTMDFNNKNPNGLRETYWTATFRLDKDLTGFIKDVFFEEVLSVADADALVPAITLQVITVPMLRNFAKHGGNALGLSEEDGPLLLIDSNSMWANEADDERILKFHRKIIERSVEEAKKRGLFVDYIYMNYASQFQDVMPSYGAKNYARLKGVARKYDPHGVFQVLQPGYFKLDGVSSRYTE</sequence>
<dbReference type="InterPro" id="IPR036318">
    <property type="entry name" value="FAD-bd_PCMH-like_sf"/>
</dbReference>
<evidence type="ECO:0000256" key="1">
    <source>
        <dbReference type="ARBA" id="ARBA00005466"/>
    </source>
</evidence>
<dbReference type="InterPro" id="IPR016167">
    <property type="entry name" value="FAD-bd_PCMH_sub1"/>
</dbReference>
<accession>A0ABR3QYD9</accession>
<keyword evidence="4" id="KW-0560">Oxidoreductase</keyword>
<feature type="signal peptide" evidence="5">
    <location>
        <begin position="1"/>
        <end position="19"/>
    </location>
</feature>
<dbReference type="SUPFAM" id="SSF56176">
    <property type="entry name" value="FAD-binding/transporter-associated domain-like"/>
    <property type="match status" value="1"/>
</dbReference>
<organism evidence="7 8">
    <name type="scientific">Paraconiothyrium brasiliense</name>
    <dbReference type="NCBI Taxonomy" id="300254"/>
    <lineage>
        <taxon>Eukaryota</taxon>
        <taxon>Fungi</taxon>
        <taxon>Dikarya</taxon>
        <taxon>Ascomycota</taxon>
        <taxon>Pezizomycotina</taxon>
        <taxon>Dothideomycetes</taxon>
        <taxon>Pleosporomycetidae</taxon>
        <taxon>Pleosporales</taxon>
        <taxon>Massarineae</taxon>
        <taxon>Didymosphaeriaceae</taxon>
        <taxon>Paraconiothyrium</taxon>
    </lineage>
</organism>
<reference evidence="7 8" key="1">
    <citation type="submission" date="2024-02" db="EMBL/GenBank/DDBJ databases">
        <title>De novo assembly and annotation of 12 fungi associated with fruit tree decline syndrome in Ontario, Canada.</title>
        <authorList>
            <person name="Sulman M."/>
            <person name="Ellouze W."/>
            <person name="Ilyukhin E."/>
        </authorList>
    </citation>
    <scope>NUCLEOTIDE SEQUENCE [LARGE SCALE GENOMIC DNA]</scope>
    <source>
        <strain evidence="7 8">M42-189</strain>
    </source>
</reference>
<keyword evidence="8" id="KW-1185">Reference proteome</keyword>
<evidence type="ECO:0000313" key="7">
    <source>
        <dbReference type="EMBL" id="KAL1597171.1"/>
    </source>
</evidence>
<dbReference type="Gene3D" id="3.40.462.20">
    <property type="match status" value="1"/>
</dbReference>
<evidence type="ECO:0000256" key="3">
    <source>
        <dbReference type="ARBA" id="ARBA00022827"/>
    </source>
</evidence>
<dbReference type="EMBL" id="JAKJXO020000013">
    <property type="protein sequence ID" value="KAL1597171.1"/>
    <property type="molecule type" value="Genomic_DNA"/>
</dbReference>